<dbReference type="InterPro" id="IPR010281">
    <property type="entry name" value="DUF885"/>
</dbReference>
<evidence type="ECO:0000313" key="2">
    <source>
        <dbReference type="EMBL" id="APG62167.1"/>
    </source>
</evidence>
<dbReference type="PROSITE" id="PS51257">
    <property type="entry name" value="PROKAR_LIPOPROTEIN"/>
    <property type="match status" value="1"/>
</dbReference>
<protein>
    <recommendedName>
        <fullName evidence="4">DUF885 domain-containing protein</fullName>
    </recommendedName>
</protein>
<dbReference type="STRING" id="1913578.LPB140_04360"/>
<feature type="chain" id="PRO_5012769512" description="DUF885 domain-containing protein" evidence="1">
    <location>
        <begin position="22"/>
        <end position="629"/>
    </location>
</feature>
<keyword evidence="3" id="KW-1185">Reference proteome</keyword>
<gene>
    <name evidence="2" type="ORF">LPB140_04360</name>
</gene>
<dbReference type="PANTHER" id="PTHR33361">
    <property type="entry name" value="GLR0591 PROTEIN"/>
    <property type="match status" value="1"/>
</dbReference>
<dbReference type="PANTHER" id="PTHR33361:SF16">
    <property type="entry name" value="DUF885 DOMAIN-CONTAINING PROTEIN"/>
    <property type="match status" value="1"/>
</dbReference>
<dbReference type="Pfam" id="PF05960">
    <property type="entry name" value="DUF885"/>
    <property type="match status" value="1"/>
</dbReference>
<dbReference type="AlphaFoldDB" id="A0A1L3JAL2"/>
<name>A0A1L3JAL2_9SPHN</name>
<dbReference type="Proteomes" id="UP000242561">
    <property type="component" value="Chromosome"/>
</dbReference>
<reference evidence="2 3" key="1">
    <citation type="submission" date="2016-11" db="EMBL/GenBank/DDBJ databases">
        <title>Sphingorhabdus sp. LPB0140, isolated from marine environment.</title>
        <authorList>
            <person name="Kim E."/>
            <person name="Yi H."/>
        </authorList>
    </citation>
    <scope>NUCLEOTIDE SEQUENCE [LARGE SCALE GENOMIC DNA]</scope>
    <source>
        <strain evidence="2 3">LPB0140</strain>
    </source>
</reference>
<evidence type="ECO:0008006" key="4">
    <source>
        <dbReference type="Google" id="ProtNLM"/>
    </source>
</evidence>
<sequence length="629" mass="70806">MSSTKPKYLSLLFAASLSALSAGCATTGGVDRVTTPSVMPTQSEAISEAESQNLSSEQEGAKLRELFANDDEASIKRNPITALFRGDMRYADQFGDFISDEYFDNERKAAEDNISALENINYDALNPTDKIAFEVFKKNQNDALTGLSPEIMALTVVRPLNHFSGFHSFYPSFASGQGAAPFKTVEDYDNNLKRHKEFIVLLDRSIGRFREGMDSGVYETHLTIKNVIDQLDTQLKQPLNESPYMGPVQKFPDNFSDADKARLTGEYTDYTKNVIYPSYQKLRDFLKNEYLPVARKEVGLSSMKGGAKLYDYMIEQTTTLPLKADEVHNLGLSEVARIKNGMEEVKEEVGFKGTLAQFFEYLRSDPKFQPKSREALTQGYYDIGKVVDTKIGDYFKVLPKAPLEIKPYEEYREKYEAGGSYQNGTPDGSRAGTFYFNAYDLPSRTTPGMTTLYLHEGAPGHHFQISLAQENEALPAFMRFGGNTAYVEGWALYAETLGYEMGLFDDPYQRFGTLSDEMLRAMRLVVDTGLHSKGWTREQAIDYMMANSDMGKTDATAEVERYIAIPTQALAYKIGAMTIQRLRKRAETQLGDKFDMREFHDQVLNTGALPMSVLEKKIDDWIENTLSSK</sequence>
<feature type="signal peptide" evidence="1">
    <location>
        <begin position="1"/>
        <end position="21"/>
    </location>
</feature>
<accession>A0A1L3JAL2</accession>
<proteinExistence type="predicted"/>
<keyword evidence="1" id="KW-0732">Signal</keyword>
<evidence type="ECO:0000256" key="1">
    <source>
        <dbReference type="SAM" id="SignalP"/>
    </source>
</evidence>
<evidence type="ECO:0000313" key="3">
    <source>
        <dbReference type="Proteomes" id="UP000242561"/>
    </source>
</evidence>
<organism evidence="2 3">
    <name type="scientific">Sphingorhabdus lutea</name>
    <dbReference type="NCBI Taxonomy" id="1913578"/>
    <lineage>
        <taxon>Bacteria</taxon>
        <taxon>Pseudomonadati</taxon>
        <taxon>Pseudomonadota</taxon>
        <taxon>Alphaproteobacteria</taxon>
        <taxon>Sphingomonadales</taxon>
        <taxon>Sphingomonadaceae</taxon>
        <taxon>Sphingorhabdus</taxon>
    </lineage>
</organism>
<dbReference type="EMBL" id="CP018154">
    <property type="protein sequence ID" value="APG62167.1"/>
    <property type="molecule type" value="Genomic_DNA"/>
</dbReference>
<dbReference type="KEGG" id="sphl:LPB140_04360"/>